<evidence type="ECO:0000313" key="3">
    <source>
        <dbReference type="Proteomes" id="UP001214530"/>
    </source>
</evidence>
<organism evidence="2 3">
    <name type="scientific">Candidatus Pedobacter colombiensis</name>
    <dbReference type="NCBI Taxonomy" id="3121371"/>
    <lineage>
        <taxon>Bacteria</taxon>
        <taxon>Pseudomonadati</taxon>
        <taxon>Bacteroidota</taxon>
        <taxon>Sphingobacteriia</taxon>
        <taxon>Sphingobacteriales</taxon>
        <taxon>Sphingobacteriaceae</taxon>
        <taxon>Pedobacter</taxon>
    </lineage>
</organism>
<keyword evidence="1" id="KW-0812">Transmembrane</keyword>
<name>A0AAJ5WAL3_9SPHI</name>
<sequence length="196" mass="21370">MLFPFTMQQFLIAAVLLSLVWYAGVFLWFNRRRGLGLQLGGTGGSRARAGSEAKARTKLRAALPGRGSGVVMGQEDFDEAELMGKVKLPEGMELIRSDELRFADSVEGASAAGGQGLLDRDDQLGLIPDVLEEIKEVFGILAKEDGTKQDFMGLMKLVREKYPKISSHPGIAGLNAFIRDHAPFAISSAELEDLWD</sequence>
<evidence type="ECO:0000256" key="1">
    <source>
        <dbReference type="SAM" id="Phobius"/>
    </source>
</evidence>
<dbReference type="EMBL" id="CP119313">
    <property type="protein sequence ID" value="WEK20428.1"/>
    <property type="molecule type" value="Genomic_DNA"/>
</dbReference>
<reference evidence="2" key="1">
    <citation type="submission" date="2023-03" db="EMBL/GenBank/DDBJ databases">
        <title>Andean soil-derived lignocellulolytic bacterial consortium as a source of novel taxa and putative plastic-active enzymes.</title>
        <authorList>
            <person name="Diaz-Garcia L."/>
            <person name="Chuvochina M."/>
            <person name="Feuerriegel G."/>
            <person name="Bunk B."/>
            <person name="Sproer C."/>
            <person name="Streit W.R."/>
            <person name="Rodriguez L.M."/>
            <person name="Overmann J."/>
            <person name="Jimenez D.J."/>
        </authorList>
    </citation>
    <scope>NUCLEOTIDE SEQUENCE</scope>
    <source>
        <strain evidence="2">MAG 3858</strain>
    </source>
</reference>
<accession>A0AAJ5WAL3</accession>
<proteinExistence type="predicted"/>
<dbReference type="AlphaFoldDB" id="A0AAJ5WAL3"/>
<gene>
    <name evidence="2" type="ORF">P0Y49_04655</name>
</gene>
<keyword evidence="1" id="KW-1133">Transmembrane helix</keyword>
<feature type="transmembrane region" description="Helical" evidence="1">
    <location>
        <begin position="6"/>
        <end position="29"/>
    </location>
</feature>
<evidence type="ECO:0000313" key="2">
    <source>
        <dbReference type="EMBL" id="WEK20428.1"/>
    </source>
</evidence>
<protein>
    <submittedName>
        <fullName evidence="2">Uncharacterized protein</fullName>
    </submittedName>
</protein>
<keyword evidence="1" id="KW-0472">Membrane</keyword>
<dbReference type="Proteomes" id="UP001214530">
    <property type="component" value="Chromosome"/>
</dbReference>